<dbReference type="Proteomes" id="UP001281147">
    <property type="component" value="Unassembled WGS sequence"/>
</dbReference>
<keyword evidence="2" id="KW-1185">Reference proteome</keyword>
<gene>
    <name evidence="1" type="ORF">LTR37_002858</name>
</gene>
<organism evidence="1 2">
    <name type="scientific">Vermiconidia calcicola</name>
    <dbReference type="NCBI Taxonomy" id="1690605"/>
    <lineage>
        <taxon>Eukaryota</taxon>
        <taxon>Fungi</taxon>
        <taxon>Dikarya</taxon>
        <taxon>Ascomycota</taxon>
        <taxon>Pezizomycotina</taxon>
        <taxon>Dothideomycetes</taxon>
        <taxon>Dothideomycetidae</taxon>
        <taxon>Mycosphaerellales</taxon>
        <taxon>Extremaceae</taxon>
        <taxon>Vermiconidia</taxon>
    </lineage>
</organism>
<comment type="caution">
    <text evidence="1">The sequence shown here is derived from an EMBL/GenBank/DDBJ whole genome shotgun (WGS) entry which is preliminary data.</text>
</comment>
<sequence>MSADADETEDAELCPTWFDSPRGFIDMRSVEAISFNDLVTHHLNVSVTRWTCDATGWAFEYEDATVIVGTDQLGSLNITATSEVMPRKYLDGMRLELRQILRNQDDLDWSTIAFAVTLLQLTEAAEAWRLTWKNSQKRKQQTASKPNNAIRSLVDVTSTRRRVPYQGYDGREVRDFMSIIDNPFGVNIRSLEDPAVSLLGESMESICARVSEDFRILHVEPVFRKDLVSRFLKQKDRVLKDLLEMSHSELRRCVSPLVIRPGSTNDTIEGLASELAKPSTTFHGASRRVVESIVRYGFVVPGTEIGQTGTTLEVSRGSSYGKGIYSSPDPMIASYYLEYQTARIDVTRVLQPCDVPGARLIICATLMGRAMTVQSARGETGPICDSMHSHVSPDGLEYIVFQSPQILPCYVLHLDYGAEHARTEFQKLADDPGRFFQHRKTKRGVRRWEDVSEPSPGEIRDKKQALKAAAKKWFPYGYGPAHGTNFVIEDIADVSDDEETFGDFQNQRIEQEGEIRGNHGRMGVSWFDEYQLGRKTDKYLAPP</sequence>
<name>A0ACC3NSV7_9PEZI</name>
<evidence type="ECO:0000313" key="1">
    <source>
        <dbReference type="EMBL" id="KAK3721693.1"/>
    </source>
</evidence>
<accession>A0ACC3NSV7</accession>
<dbReference type="EMBL" id="JAUTXU010000016">
    <property type="protein sequence ID" value="KAK3721693.1"/>
    <property type="molecule type" value="Genomic_DNA"/>
</dbReference>
<protein>
    <submittedName>
        <fullName evidence="1">Uncharacterized protein</fullName>
    </submittedName>
</protein>
<evidence type="ECO:0000313" key="2">
    <source>
        <dbReference type="Proteomes" id="UP001281147"/>
    </source>
</evidence>
<reference evidence="1" key="1">
    <citation type="submission" date="2023-07" db="EMBL/GenBank/DDBJ databases">
        <title>Black Yeasts Isolated from many extreme environments.</title>
        <authorList>
            <person name="Coleine C."/>
            <person name="Stajich J.E."/>
            <person name="Selbmann L."/>
        </authorList>
    </citation>
    <scope>NUCLEOTIDE SEQUENCE</scope>
    <source>
        <strain evidence="1">CCFEE 5714</strain>
    </source>
</reference>
<proteinExistence type="predicted"/>